<evidence type="ECO:0000256" key="2">
    <source>
        <dbReference type="SAM" id="SignalP"/>
    </source>
</evidence>
<dbReference type="Proteomes" id="UP000215914">
    <property type="component" value="Chromosome 16"/>
</dbReference>
<evidence type="ECO:0000256" key="1">
    <source>
        <dbReference type="SAM" id="Phobius"/>
    </source>
</evidence>
<evidence type="ECO:0000313" key="3">
    <source>
        <dbReference type="EMBL" id="OTF92488.1"/>
    </source>
</evidence>
<proteinExistence type="predicted"/>
<reference evidence="4" key="1">
    <citation type="journal article" date="2017" name="Nature">
        <title>The sunflower genome provides insights into oil metabolism, flowering and Asterid evolution.</title>
        <authorList>
            <person name="Badouin H."/>
            <person name="Gouzy J."/>
            <person name="Grassa C.J."/>
            <person name="Murat F."/>
            <person name="Staton S.E."/>
            <person name="Cottret L."/>
            <person name="Lelandais-Briere C."/>
            <person name="Owens G.L."/>
            <person name="Carrere S."/>
            <person name="Mayjonade B."/>
            <person name="Legrand L."/>
            <person name="Gill N."/>
            <person name="Kane N.C."/>
            <person name="Bowers J.E."/>
            <person name="Hubner S."/>
            <person name="Bellec A."/>
            <person name="Berard A."/>
            <person name="Berges H."/>
            <person name="Blanchet N."/>
            <person name="Boniface M.C."/>
            <person name="Brunel D."/>
            <person name="Catrice O."/>
            <person name="Chaidir N."/>
            <person name="Claudel C."/>
            <person name="Donnadieu C."/>
            <person name="Faraut T."/>
            <person name="Fievet G."/>
            <person name="Helmstetter N."/>
            <person name="King M."/>
            <person name="Knapp S.J."/>
            <person name="Lai Z."/>
            <person name="Le Paslier M.C."/>
            <person name="Lippi Y."/>
            <person name="Lorenzon L."/>
            <person name="Mandel J.R."/>
            <person name="Marage G."/>
            <person name="Marchand G."/>
            <person name="Marquand E."/>
            <person name="Bret-Mestries E."/>
            <person name="Morien E."/>
            <person name="Nambeesan S."/>
            <person name="Nguyen T."/>
            <person name="Pegot-Espagnet P."/>
            <person name="Pouilly N."/>
            <person name="Raftis F."/>
            <person name="Sallet E."/>
            <person name="Schiex T."/>
            <person name="Thomas J."/>
            <person name="Vandecasteele C."/>
            <person name="Vares D."/>
            <person name="Vear F."/>
            <person name="Vautrin S."/>
            <person name="Crespi M."/>
            <person name="Mangin B."/>
            <person name="Burke J.M."/>
            <person name="Salse J."/>
            <person name="Munos S."/>
            <person name="Vincourt P."/>
            <person name="Rieseberg L.H."/>
            <person name="Langlade N.B."/>
        </authorList>
    </citation>
    <scope>NUCLEOTIDE SEQUENCE [LARGE SCALE GENOMIC DNA]</scope>
    <source>
        <strain evidence="4">cv. SF193</strain>
    </source>
</reference>
<accession>A0A251S1D8</accession>
<keyword evidence="1" id="KW-0812">Transmembrane</keyword>
<dbReference type="InParanoid" id="A0A251S1D8"/>
<dbReference type="EMBL" id="CM007905">
    <property type="protein sequence ID" value="OTF92488.1"/>
    <property type="molecule type" value="Genomic_DNA"/>
</dbReference>
<protein>
    <submittedName>
        <fullName evidence="3">Uncharacterized protein</fullName>
    </submittedName>
</protein>
<keyword evidence="1" id="KW-0472">Membrane</keyword>
<keyword evidence="4" id="KW-1185">Reference proteome</keyword>
<feature type="chain" id="PRO_5013055370" evidence="2">
    <location>
        <begin position="28"/>
        <end position="90"/>
    </location>
</feature>
<keyword evidence="1" id="KW-1133">Transmembrane helix</keyword>
<organism evidence="3 4">
    <name type="scientific">Helianthus annuus</name>
    <name type="common">Common sunflower</name>
    <dbReference type="NCBI Taxonomy" id="4232"/>
    <lineage>
        <taxon>Eukaryota</taxon>
        <taxon>Viridiplantae</taxon>
        <taxon>Streptophyta</taxon>
        <taxon>Embryophyta</taxon>
        <taxon>Tracheophyta</taxon>
        <taxon>Spermatophyta</taxon>
        <taxon>Magnoliopsida</taxon>
        <taxon>eudicotyledons</taxon>
        <taxon>Gunneridae</taxon>
        <taxon>Pentapetalae</taxon>
        <taxon>asterids</taxon>
        <taxon>campanulids</taxon>
        <taxon>Asterales</taxon>
        <taxon>Asteraceae</taxon>
        <taxon>Asteroideae</taxon>
        <taxon>Heliantheae alliance</taxon>
        <taxon>Heliantheae</taxon>
        <taxon>Helianthus</taxon>
    </lineage>
</organism>
<evidence type="ECO:0000313" key="4">
    <source>
        <dbReference type="Proteomes" id="UP000215914"/>
    </source>
</evidence>
<feature type="signal peptide" evidence="2">
    <location>
        <begin position="1"/>
        <end position="27"/>
    </location>
</feature>
<feature type="transmembrane region" description="Helical" evidence="1">
    <location>
        <begin position="69"/>
        <end position="88"/>
    </location>
</feature>
<sequence length="90" mass="9955">MSTRKLACTYAPTITLLWLSLLEKICVDENCRNPFKTLNRRASFSHQLNITYFLSLGVLFDKEKCRPKSLLALTLLVVVVAAAAVAAATP</sequence>
<dbReference type="AlphaFoldDB" id="A0A251S1D8"/>
<name>A0A251S1D8_HELAN</name>
<keyword evidence="2" id="KW-0732">Signal</keyword>
<gene>
    <name evidence="3" type="ORF">HannXRQ_Chr16g0522431</name>
</gene>